<dbReference type="Proteomes" id="UP000778578">
    <property type="component" value="Unassembled WGS sequence"/>
</dbReference>
<proteinExistence type="predicted"/>
<name>A0ABS7QC07_9ACTN</name>
<feature type="region of interest" description="Disordered" evidence="1">
    <location>
        <begin position="1"/>
        <end position="30"/>
    </location>
</feature>
<dbReference type="RefSeq" id="WP_222965314.1">
    <property type="nucleotide sequence ID" value="NZ_JAINZZ010000030.1"/>
</dbReference>
<accession>A0ABS7QC07</accession>
<sequence length="47" mass="4906">MALPHAVALPAPPPGSPRRPRPPEWTGDRVDVPLLSVSALRAARGDG</sequence>
<gene>
    <name evidence="2" type="ORF">K7862_22405</name>
</gene>
<evidence type="ECO:0000313" key="3">
    <source>
        <dbReference type="Proteomes" id="UP000778578"/>
    </source>
</evidence>
<reference evidence="2 3" key="1">
    <citation type="submission" date="2021-08" db="EMBL/GenBank/DDBJ databases">
        <title>WGS of actinomycetes from Thailand.</title>
        <authorList>
            <person name="Thawai C."/>
        </authorList>
    </citation>
    <scope>NUCLEOTIDE SEQUENCE [LARGE SCALE GENOMIC DNA]</scope>
    <source>
        <strain evidence="2 3">PLK6-54</strain>
    </source>
</reference>
<dbReference type="EMBL" id="JAINZZ010000030">
    <property type="protein sequence ID" value="MBY8880366.1"/>
    <property type="molecule type" value="Genomic_DNA"/>
</dbReference>
<comment type="caution">
    <text evidence="2">The sequence shown here is derived from an EMBL/GenBank/DDBJ whole genome shotgun (WGS) entry which is preliminary data.</text>
</comment>
<evidence type="ECO:0000313" key="2">
    <source>
        <dbReference type="EMBL" id="MBY8880366.1"/>
    </source>
</evidence>
<keyword evidence="3" id="KW-1185">Reference proteome</keyword>
<protein>
    <submittedName>
        <fullName evidence="2">Uncharacterized protein</fullName>
    </submittedName>
</protein>
<evidence type="ECO:0000256" key="1">
    <source>
        <dbReference type="SAM" id="MobiDB-lite"/>
    </source>
</evidence>
<organism evidence="2 3">
    <name type="scientific">Actinacidiphila acidipaludis</name>
    <dbReference type="NCBI Taxonomy" id="2873382"/>
    <lineage>
        <taxon>Bacteria</taxon>
        <taxon>Bacillati</taxon>
        <taxon>Actinomycetota</taxon>
        <taxon>Actinomycetes</taxon>
        <taxon>Kitasatosporales</taxon>
        <taxon>Streptomycetaceae</taxon>
        <taxon>Actinacidiphila</taxon>
    </lineage>
</organism>